<dbReference type="EMBL" id="ML122318">
    <property type="protein sequence ID" value="RPD53655.1"/>
    <property type="molecule type" value="Genomic_DNA"/>
</dbReference>
<reference evidence="1" key="1">
    <citation type="journal article" date="2018" name="Genome Biol. Evol.">
        <title>Genomics and development of Lentinus tigrinus, a white-rot wood-decaying mushroom with dimorphic fruiting bodies.</title>
        <authorList>
            <person name="Wu B."/>
            <person name="Xu Z."/>
            <person name="Knudson A."/>
            <person name="Carlson A."/>
            <person name="Chen N."/>
            <person name="Kovaka S."/>
            <person name="LaButti K."/>
            <person name="Lipzen A."/>
            <person name="Pennachio C."/>
            <person name="Riley R."/>
            <person name="Schakwitz W."/>
            <person name="Umezawa K."/>
            <person name="Ohm R.A."/>
            <person name="Grigoriev I.V."/>
            <person name="Nagy L.G."/>
            <person name="Gibbons J."/>
            <person name="Hibbett D."/>
        </authorList>
    </citation>
    <scope>NUCLEOTIDE SEQUENCE [LARGE SCALE GENOMIC DNA]</scope>
    <source>
        <strain evidence="1">ALCF2SS1-6</strain>
    </source>
</reference>
<protein>
    <submittedName>
        <fullName evidence="1">Uncharacterized protein</fullName>
    </submittedName>
</protein>
<proteinExistence type="predicted"/>
<dbReference type="OrthoDB" id="3188871at2759"/>
<keyword evidence="2" id="KW-1185">Reference proteome</keyword>
<evidence type="ECO:0000313" key="2">
    <source>
        <dbReference type="Proteomes" id="UP000313359"/>
    </source>
</evidence>
<gene>
    <name evidence="1" type="ORF">L227DRAFT_384338</name>
</gene>
<accession>A0A5C2RT04</accession>
<evidence type="ECO:0000313" key="1">
    <source>
        <dbReference type="EMBL" id="RPD53655.1"/>
    </source>
</evidence>
<dbReference type="AlphaFoldDB" id="A0A5C2RT04"/>
<dbReference type="Proteomes" id="UP000313359">
    <property type="component" value="Unassembled WGS sequence"/>
</dbReference>
<organism evidence="1 2">
    <name type="scientific">Lentinus tigrinus ALCF2SS1-6</name>
    <dbReference type="NCBI Taxonomy" id="1328759"/>
    <lineage>
        <taxon>Eukaryota</taxon>
        <taxon>Fungi</taxon>
        <taxon>Dikarya</taxon>
        <taxon>Basidiomycota</taxon>
        <taxon>Agaricomycotina</taxon>
        <taxon>Agaricomycetes</taxon>
        <taxon>Polyporales</taxon>
        <taxon>Polyporaceae</taxon>
        <taxon>Lentinus</taxon>
    </lineage>
</organism>
<sequence length="147" mass="16295">MSEPIILALPDWVEQHITTLYKAKNDDDFNTAFDAFISHHVQVKVDGKPMSREQYKKLLMDEIKGDFQARVSFNGVVSVPDVTKPAIVTGTVGAFFKAVITRTIPVSETTVTSSLNVVVSRDTSVKGNDNRRVTNLDEVRTVVPSPF</sequence>
<name>A0A5C2RT04_9APHY</name>